<proteinExistence type="predicted"/>
<gene>
    <name evidence="2" type="ORF">HQ399_07590</name>
</gene>
<evidence type="ECO:0000313" key="2">
    <source>
        <dbReference type="EMBL" id="QWL62120.1"/>
    </source>
</evidence>
<sequence>MYEDLMKRYKEQDPREVFAHFSYKSDLGETWETPIQKLAEKARPECWNFEKSEFKKEGINFPILSSYLNFTFKRLQEQKKINYSTDGNRACFNTGLQTPEGKDIFATFYKNQQAKERNQPDWTLFGYFDAYSDKVRDFEPLPDIATYIDNPSDLVFDYRLQLEVDYKHILVDNVERLPDVLKEAPTLARHAVEGAISQLRERLKRNYKLAVPHWYEGKVQLLLPLSITDDISADVALVAEKDEQRGKYMVRTVLTMDMAYQDARIICAPDRQWLNP</sequence>
<dbReference type="EMBL" id="CP053881">
    <property type="protein sequence ID" value="QWL62120.1"/>
    <property type="molecule type" value="Genomic_DNA"/>
</dbReference>
<dbReference type="Proteomes" id="UP000679312">
    <property type="component" value="Chromosome"/>
</dbReference>
<dbReference type="Pfam" id="PF12873">
    <property type="entry name" value="DUF3825"/>
    <property type="match status" value="1"/>
</dbReference>
<accession>A0ABD7EM37</accession>
<evidence type="ECO:0000313" key="3">
    <source>
        <dbReference type="Proteomes" id="UP000679312"/>
    </source>
</evidence>
<dbReference type="InterPro" id="IPR024437">
    <property type="entry name" value="DUF3825"/>
</dbReference>
<feature type="domain" description="DUF3825" evidence="1">
    <location>
        <begin position="38"/>
        <end position="273"/>
    </location>
</feature>
<reference evidence="2 3" key="1">
    <citation type="journal article" date="2021" name="Front. Microbiol.">
        <title>Prevalence and Genetic Analysis of Chromosomal mcr-3/7 in Aeromonas From U.S. Animal-Derived Samples.</title>
        <authorList>
            <person name="Wang Y."/>
            <person name="Hou N."/>
            <person name="Rasooly R."/>
            <person name="Gu Y."/>
            <person name="He X."/>
        </authorList>
    </citation>
    <scope>NUCLEOTIDE SEQUENCE [LARGE SCALE GENOMIC DNA]</scope>
    <source>
        <strain evidence="2 3">4608</strain>
    </source>
</reference>
<protein>
    <submittedName>
        <fullName evidence="2">DUF3825 domain-containing protein</fullName>
    </submittedName>
</protein>
<evidence type="ECO:0000259" key="1">
    <source>
        <dbReference type="Pfam" id="PF12873"/>
    </source>
</evidence>
<name>A0ABD7EM37_AERJA</name>
<dbReference type="RefSeq" id="WP_215803348.1">
    <property type="nucleotide sequence ID" value="NZ_CP053881.1"/>
</dbReference>
<dbReference type="AlphaFoldDB" id="A0ABD7EM37"/>
<organism evidence="2 3">
    <name type="scientific">Aeromonas jandaei</name>
    <dbReference type="NCBI Taxonomy" id="650"/>
    <lineage>
        <taxon>Bacteria</taxon>
        <taxon>Pseudomonadati</taxon>
        <taxon>Pseudomonadota</taxon>
        <taxon>Gammaproteobacteria</taxon>
        <taxon>Aeromonadales</taxon>
        <taxon>Aeromonadaceae</taxon>
        <taxon>Aeromonas</taxon>
    </lineage>
</organism>